<dbReference type="InterPro" id="IPR036483">
    <property type="entry name" value="PWI_dom_sf"/>
</dbReference>
<dbReference type="Pfam" id="PF01480">
    <property type="entry name" value="PWI"/>
    <property type="match status" value="1"/>
</dbReference>
<sequence>MSSPAPGYAGPPPILAQNGPPQFGAPRSLPSGWQPPTNLPNNINFNAPVIRLGTGPQRGAAMDGPGGRGERGGPGRAGVGMDRNTRDADGGRGREPVQLLIPPTREEIARTIFVANITDGVGGDEGMERILATAGNLRRWTRATDANNRPQTFGFAEFEDSQSLETAAEIFKDIYVPTKRIEPSVKQEEGEEAEVEKSKLMVVVDEESIKYAETWKASRNEDEITVQFRLDNAKESLASVLAGLFNPRPAPKVDYSGDTIMQDVKHHDGNGADVPYIPLSAAEDELAEIPAEMREVVAAEIASFRDRSNKRDMERLRREEELEAAERRRSGRRTSLPNSAPTGPSGAGVNGVPLGPKADRGVQGAPSGPKGGQFPRDYQGGVSFVNGGTFSNGSYIKREDDDDSASDEELERRRKSKEHEKKDQAYRRKWEDWRRYEIRNTSSLQRQRERQEQDEYSAKYRRDEQAEWLKNFDDDQEAAKRQLLFYRDPGSYMRDRERIRIQEDKSDAIDRELENGELAVKHHQREVARGLADNFLDQTAEEIFNSQARPEPAKFKMSLGAAAKKVGEVSSTRRSAAEVENMLDDEEVSLEPAQKRTLKPINFEGAAVANLSEEDVGDLTTDIARSIPNTKEGLWDWPVAWEHLSDKHIEDLRDWAEKKILQTLGVQDDSVVDAIIDHLRSKGKPQDLVDNLADLLDEEAETIVKKLWRVVIYYTECDKRGLK</sequence>
<dbReference type="InterPro" id="IPR052768">
    <property type="entry name" value="RBM25"/>
</dbReference>
<evidence type="ECO:0000259" key="5">
    <source>
        <dbReference type="PROSITE" id="PS51025"/>
    </source>
</evidence>
<dbReference type="PROSITE" id="PS50102">
    <property type="entry name" value="RRM"/>
    <property type="match status" value="1"/>
</dbReference>
<evidence type="ECO:0000256" key="2">
    <source>
        <dbReference type="PROSITE-ProRule" id="PRU00176"/>
    </source>
</evidence>
<keyword evidence="1" id="KW-0507">mRNA processing</keyword>
<accession>A0A6A5Z3F6</accession>
<name>A0A6A5Z3F6_9PLEO</name>
<feature type="compositionally biased region" description="Basic and acidic residues" evidence="3">
    <location>
        <begin position="313"/>
        <end position="328"/>
    </location>
</feature>
<dbReference type="Proteomes" id="UP000799770">
    <property type="component" value="Unassembled WGS sequence"/>
</dbReference>
<dbReference type="InterPro" id="IPR012677">
    <property type="entry name" value="Nucleotide-bd_a/b_plait_sf"/>
</dbReference>
<evidence type="ECO:0000259" key="4">
    <source>
        <dbReference type="PROSITE" id="PS50102"/>
    </source>
</evidence>
<dbReference type="AlphaFoldDB" id="A0A6A5Z3F6"/>
<dbReference type="PROSITE" id="PS51025">
    <property type="entry name" value="PWI"/>
    <property type="match status" value="1"/>
</dbReference>
<organism evidence="6 7">
    <name type="scientific">Lophiotrema nucula</name>
    <dbReference type="NCBI Taxonomy" id="690887"/>
    <lineage>
        <taxon>Eukaryota</taxon>
        <taxon>Fungi</taxon>
        <taxon>Dikarya</taxon>
        <taxon>Ascomycota</taxon>
        <taxon>Pezizomycotina</taxon>
        <taxon>Dothideomycetes</taxon>
        <taxon>Pleosporomycetidae</taxon>
        <taxon>Pleosporales</taxon>
        <taxon>Lophiotremataceae</taxon>
        <taxon>Lophiotrema</taxon>
    </lineage>
</organism>
<reference evidence="6" key="1">
    <citation type="journal article" date="2020" name="Stud. Mycol.">
        <title>101 Dothideomycetes genomes: a test case for predicting lifestyles and emergence of pathogens.</title>
        <authorList>
            <person name="Haridas S."/>
            <person name="Albert R."/>
            <person name="Binder M."/>
            <person name="Bloem J."/>
            <person name="Labutti K."/>
            <person name="Salamov A."/>
            <person name="Andreopoulos B."/>
            <person name="Baker S."/>
            <person name="Barry K."/>
            <person name="Bills G."/>
            <person name="Bluhm B."/>
            <person name="Cannon C."/>
            <person name="Castanera R."/>
            <person name="Culley D."/>
            <person name="Daum C."/>
            <person name="Ezra D."/>
            <person name="Gonzalez J."/>
            <person name="Henrissat B."/>
            <person name="Kuo A."/>
            <person name="Liang C."/>
            <person name="Lipzen A."/>
            <person name="Lutzoni F."/>
            <person name="Magnuson J."/>
            <person name="Mondo S."/>
            <person name="Nolan M."/>
            <person name="Ohm R."/>
            <person name="Pangilinan J."/>
            <person name="Park H.-J."/>
            <person name="Ramirez L."/>
            <person name="Alfaro M."/>
            <person name="Sun H."/>
            <person name="Tritt A."/>
            <person name="Yoshinaga Y."/>
            <person name="Zwiers L.-H."/>
            <person name="Turgeon B."/>
            <person name="Goodwin S."/>
            <person name="Spatafora J."/>
            <person name="Crous P."/>
            <person name="Grigoriev I."/>
        </authorList>
    </citation>
    <scope>NUCLEOTIDE SEQUENCE</scope>
    <source>
        <strain evidence="6">CBS 627.86</strain>
    </source>
</reference>
<proteinExistence type="predicted"/>
<feature type="compositionally biased region" description="Polar residues" evidence="3">
    <location>
        <begin position="34"/>
        <end position="45"/>
    </location>
</feature>
<dbReference type="GO" id="GO:0006397">
    <property type="term" value="P:mRNA processing"/>
    <property type="evidence" value="ECO:0007669"/>
    <property type="project" value="UniProtKB-KW"/>
</dbReference>
<evidence type="ECO:0000256" key="3">
    <source>
        <dbReference type="SAM" id="MobiDB-lite"/>
    </source>
</evidence>
<dbReference type="SUPFAM" id="SSF54928">
    <property type="entry name" value="RNA-binding domain, RBD"/>
    <property type="match status" value="1"/>
</dbReference>
<evidence type="ECO:0000313" key="6">
    <source>
        <dbReference type="EMBL" id="KAF2113427.1"/>
    </source>
</evidence>
<gene>
    <name evidence="6" type="ORF">BDV96DRAFT_496710</name>
</gene>
<feature type="region of interest" description="Disordered" evidence="3">
    <location>
        <begin position="1"/>
        <end position="96"/>
    </location>
</feature>
<dbReference type="Gene3D" id="3.30.70.330">
    <property type="match status" value="1"/>
</dbReference>
<feature type="compositionally biased region" description="Basic and acidic residues" evidence="3">
    <location>
        <begin position="417"/>
        <end position="426"/>
    </location>
</feature>
<feature type="region of interest" description="Disordered" evidence="3">
    <location>
        <begin position="313"/>
        <end position="426"/>
    </location>
</feature>
<evidence type="ECO:0000256" key="1">
    <source>
        <dbReference type="ARBA" id="ARBA00022664"/>
    </source>
</evidence>
<feature type="compositionally biased region" description="Acidic residues" evidence="3">
    <location>
        <begin position="400"/>
        <end position="409"/>
    </location>
</feature>
<protein>
    <recommendedName>
        <fullName evidence="8">PWI domain-containing protein</fullName>
    </recommendedName>
</protein>
<evidence type="ECO:0008006" key="8">
    <source>
        <dbReference type="Google" id="ProtNLM"/>
    </source>
</evidence>
<keyword evidence="7" id="KW-1185">Reference proteome</keyword>
<dbReference type="PANTHER" id="PTHR18806">
    <property type="entry name" value="RBM25 PROTEIN"/>
    <property type="match status" value="1"/>
</dbReference>
<feature type="domain" description="RRM" evidence="4">
    <location>
        <begin position="110"/>
        <end position="200"/>
    </location>
</feature>
<dbReference type="OrthoDB" id="6275295at2759"/>
<dbReference type="EMBL" id="ML977328">
    <property type="protein sequence ID" value="KAF2113427.1"/>
    <property type="molecule type" value="Genomic_DNA"/>
</dbReference>
<dbReference type="GO" id="GO:0005681">
    <property type="term" value="C:spliceosomal complex"/>
    <property type="evidence" value="ECO:0007669"/>
    <property type="project" value="TreeGrafter"/>
</dbReference>
<dbReference type="GO" id="GO:0003729">
    <property type="term" value="F:mRNA binding"/>
    <property type="evidence" value="ECO:0007669"/>
    <property type="project" value="TreeGrafter"/>
</dbReference>
<dbReference type="InterPro" id="IPR002483">
    <property type="entry name" value="PWI_dom"/>
</dbReference>
<dbReference type="SUPFAM" id="SSF101233">
    <property type="entry name" value="PWI domain"/>
    <property type="match status" value="1"/>
</dbReference>
<evidence type="ECO:0000313" key="7">
    <source>
        <dbReference type="Proteomes" id="UP000799770"/>
    </source>
</evidence>
<dbReference type="InterPro" id="IPR000504">
    <property type="entry name" value="RRM_dom"/>
</dbReference>
<dbReference type="Gene3D" id="1.20.1390.10">
    <property type="entry name" value="PWI domain"/>
    <property type="match status" value="1"/>
</dbReference>
<feature type="compositionally biased region" description="Polar residues" evidence="3">
    <location>
        <begin position="333"/>
        <end position="342"/>
    </location>
</feature>
<feature type="domain" description="PWI" evidence="5">
    <location>
        <begin position="632"/>
        <end position="723"/>
    </location>
</feature>
<keyword evidence="2" id="KW-0694">RNA-binding</keyword>
<dbReference type="SMART" id="SM00311">
    <property type="entry name" value="PWI"/>
    <property type="match status" value="1"/>
</dbReference>
<dbReference type="PANTHER" id="PTHR18806:SF4">
    <property type="entry name" value="RNA-BINDING PROTEIN 25"/>
    <property type="match status" value="1"/>
</dbReference>
<dbReference type="InterPro" id="IPR035979">
    <property type="entry name" value="RBD_domain_sf"/>
</dbReference>
<feature type="compositionally biased region" description="Basic and acidic residues" evidence="3">
    <location>
        <begin position="83"/>
        <end position="95"/>
    </location>
</feature>